<sequence length="407" mass="46271">MITDDIIRNKFHEILSSKDIEEQQNMGFNNIYKIKRYEFFRESFVKEFKALIEDPNINISSVSNMAYCTVDKIARSPDTAIVKAICQGDYDLVDSMLTALNIDPNTEVYTLEGEAKSFLYFACHNNQKGIVRLLLAKGANIILDHNSGMTVLHTVLTAQHFDMATFLIENGADPNYVTGDNITYLEICTFLYPNIAMVTKLLAYGANMEFIRCEKTAFKSLVDLTRELNDRKQSTDMVKVFLQYGANPDILDFDGQMVRDKEAIYAPLKALLTLESVFRENDYKKIKAIDKKDSAAFVQWKAAILPVVKDVSKDEYIKRLLELYKFSNQMSLDLDDSIKQPLIELEKKIAKLIPPLEFLCILKIEDIIDSNATDKIELPESAIKAMTEHVLLQVEATGEIVAHNDLV</sequence>
<accession>A0AAD1GHT5</accession>
<organism evidence="2 3">
    <name type="scientific">Rickettsia conorii subsp. heilongjiangensis</name>
    <dbReference type="NCBI Taxonomy" id="226665"/>
    <lineage>
        <taxon>Bacteria</taxon>
        <taxon>Pseudomonadati</taxon>
        <taxon>Pseudomonadota</taxon>
        <taxon>Alphaproteobacteria</taxon>
        <taxon>Rickettsiales</taxon>
        <taxon>Rickettsiaceae</taxon>
        <taxon>Rickettsieae</taxon>
        <taxon>Rickettsia</taxon>
        <taxon>spotted fever group</taxon>
    </lineage>
</organism>
<proteinExistence type="predicted"/>
<dbReference type="Proteomes" id="UP000422519">
    <property type="component" value="Chromosome"/>
</dbReference>
<feature type="repeat" description="ANK" evidence="1">
    <location>
        <begin position="147"/>
        <end position="179"/>
    </location>
</feature>
<evidence type="ECO:0008006" key="4">
    <source>
        <dbReference type="Google" id="ProtNLM"/>
    </source>
</evidence>
<reference evidence="2" key="1">
    <citation type="journal article" date="2019" name="Front. Microbiol.">
        <title>Genomic features of Rickettsia heilongjiangensis revealed by intraspecies comparison and detailed comparison with Rickettsia japonica.</title>
        <authorList>
            <person name="Kasama K."/>
            <person name="Fujita H."/>
            <person name="Yamamoto S."/>
            <person name="Ooka T."/>
            <person name="Gotoh Y."/>
            <person name="Ogura Y."/>
            <person name="Ando S."/>
            <person name="Hayashi T."/>
        </authorList>
    </citation>
    <scope>NUCLEOTIDE SEQUENCE</scope>
    <source>
        <strain evidence="2">HCN-13</strain>
    </source>
</reference>
<dbReference type="EMBL" id="AP019863">
    <property type="protein sequence ID" value="BBM92315.1"/>
    <property type="molecule type" value="Genomic_DNA"/>
</dbReference>
<dbReference type="PANTHER" id="PTHR46224:SF64">
    <property type="entry name" value="IQ MOTIF AND ANKYRIN REPEAT DOMAIN-CONTAINING PROTEIN 1"/>
    <property type="match status" value="1"/>
</dbReference>
<dbReference type="Gene3D" id="1.25.40.20">
    <property type="entry name" value="Ankyrin repeat-containing domain"/>
    <property type="match status" value="1"/>
</dbReference>
<evidence type="ECO:0000313" key="2">
    <source>
        <dbReference type="EMBL" id="BBM92315.1"/>
    </source>
</evidence>
<name>A0AAD1GHT5_RICCR</name>
<protein>
    <recommendedName>
        <fullName evidence="4">Ankyrin repeat protein</fullName>
    </recommendedName>
</protein>
<evidence type="ECO:0000256" key="1">
    <source>
        <dbReference type="PROSITE-ProRule" id="PRU00023"/>
    </source>
</evidence>
<dbReference type="PROSITE" id="PS50088">
    <property type="entry name" value="ANK_REPEAT"/>
    <property type="match status" value="2"/>
</dbReference>
<dbReference type="InterPro" id="IPR002110">
    <property type="entry name" value="Ankyrin_rpt"/>
</dbReference>
<dbReference type="SUPFAM" id="SSF48403">
    <property type="entry name" value="Ankyrin repeat"/>
    <property type="match status" value="1"/>
</dbReference>
<dbReference type="PROSITE" id="PS50297">
    <property type="entry name" value="ANK_REP_REGION"/>
    <property type="match status" value="1"/>
</dbReference>
<dbReference type="Pfam" id="PF12796">
    <property type="entry name" value="Ank_2"/>
    <property type="match status" value="1"/>
</dbReference>
<feature type="repeat" description="ANK" evidence="1">
    <location>
        <begin position="114"/>
        <end position="146"/>
    </location>
</feature>
<dbReference type="PANTHER" id="PTHR46224">
    <property type="entry name" value="ANKYRIN REPEAT FAMILY PROTEIN"/>
    <property type="match status" value="1"/>
</dbReference>
<dbReference type="InterPro" id="IPR036770">
    <property type="entry name" value="Ankyrin_rpt-contain_sf"/>
</dbReference>
<keyword evidence="1" id="KW-0040">ANK repeat</keyword>
<evidence type="ECO:0000313" key="3">
    <source>
        <dbReference type="Proteomes" id="UP000422519"/>
    </source>
</evidence>
<gene>
    <name evidence="2" type="ORF">RHHCN13_07340</name>
</gene>
<dbReference type="SMART" id="SM00248">
    <property type="entry name" value="ANK"/>
    <property type="match status" value="5"/>
</dbReference>
<dbReference type="InterPro" id="IPR051616">
    <property type="entry name" value="Cul2-RING_E3_ligase_SR"/>
</dbReference>
<dbReference type="AlphaFoldDB" id="A0AAD1GHT5"/>